<evidence type="ECO:0000313" key="9">
    <source>
        <dbReference type="EMBL" id="KIW50541.1"/>
    </source>
</evidence>
<dbReference type="Pfam" id="PF08592">
    <property type="entry name" value="Anthrone_oxy"/>
    <property type="match status" value="1"/>
</dbReference>
<keyword evidence="3 8" id="KW-1133">Transmembrane helix</keyword>
<dbReference type="GO" id="GO:0004497">
    <property type="term" value="F:monooxygenase activity"/>
    <property type="evidence" value="ECO:0007669"/>
    <property type="project" value="UniProtKB-KW"/>
</dbReference>
<evidence type="ECO:0000256" key="6">
    <source>
        <dbReference type="ARBA" id="ARBA00023136"/>
    </source>
</evidence>
<gene>
    <name evidence="9" type="ORF">PV05_09342</name>
</gene>
<dbReference type="AlphaFoldDB" id="A0A0D2BEF2"/>
<protein>
    <recommendedName>
        <fullName evidence="11">DUF1772 domain-containing protein</fullName>
    </recommendedName>
</protein>
<reference evidence="9 10" key="1">
    <citation type="submission" date="2015-01" db="EMBL/GenBank/DDBJ databases">
        <title>The Genome Sequence of Exophiala xenobiotica CBS118157.</title>
        <authorList>
            <consortium name="The Broad Institute Genomics Platform"/>
            <person name="Cuomo C."/>
            <person name="de Hoog S."/>
            <person name="Gorbushina A."/>
            <person name="Stielow B."/>
            <person name="Teixiera M."/>
            <person name="Abouelleil A."/>
            <person name="Chapman S.B."/>
            <person name="Priest M."/>
            <person name="Young S.K."/>
            <person name="Wortman J."/>
            <person name="Nusbaum C."/>
            <person name="Birren B."/>
        </authorList>
    </citation>
    <scope>NUCLEOTIDE SEQUENCE [LARGE SCALE GENOMIC DNA]</scope>
    <source>
        <strain evidence="9 10">CBS 118157</strain>
    </source>
</reference>
<keyword evidence="10" id="KW-1185">Reference proteome</keyword>
<accession>A0A0D2BEF2</accession>
<evidence type="ECO:0000256" key="2">
    <source>
        <dbReference type="ARBA" id="ARBA00022692"/>
    </source>
</evidence>
<dbReference type="InterPro" id="IPR013901">
    <property type="entry name" value="Anthrone_oxy"/>
</dbReference>
<evidence type="ECO:0000256" key="7">
    <source>
        <dbReference type="ARBA" id="ARBA00034313"/>
    </source>
</evidence>
<comment type="similarity">
    <text evidence="7">Belongs to the anthrone oxygenase family.</text>
</comment>
<proteinExistence type="inferred from homology"/>
<sequence length="188" mass="20150">MALILTSVPLAGVLGIAFSSMFVGGNWVVTYANVPVLMLPSSTSSADKAQKPEASPSHLARQWQMTYDIGSKAGPFLAVSSCVSYLYAARELPSAAVTQKRLFVAAAVLSMAIVPFTFTVMKRTNGELHRRALAATQGKEEEAKADAEKDGVESYQTNELLRWWSTLNILRASIHVGAISCGIAAMLL</sequence>
<dbReference type="PANTHER" id="PTHR35042:SF3">
    <property type="entry name" value="ANTHRONE OXYGENASE-RELATED"/>
    <property type="match status" value="1"/>
</dbReference>
<keyword evidence="2 8" id="KW-0812">Transmembrane</keyword>
<dbReference type="Proteomes" id="UP000054342">
    <property type="component" value="Unassembled WGS sequence"/>
</dbReference>
<evidence type="ECO:0000313" key="10">
    <source>
        <dbReference type="Proteomes" id="UP000054342"/>
    </source>
</evidence>
<dbReference type="GeneID" id="25331250"/>
<dbReference type="HOGENOM" id="CLU_105974_1_1_1"/>
<evidence type="ECO:0000256" key="5">
    <source>
        <dbReference type="ARBA" id="ARBA00023033"/>
    </source>
</evidence>
<dbReference type="RefSeq" id="XP_013311125.1">
    <property type="nucleotide sequence ID" value="XM_013455671.1"/>
</dbReference>
<keyword evidence="6 8" id="KW-0472">Membrane</keyword>
<organism evidence="9 10">
    <name type="scientific">Exophiala xenobiotica</name>
    <dbReference type="NCBI Taxonomy" id="348802"/>
    <lineage>
        <taxon>Eukaryota</taxon>
        <taxon>Fungi</taxon>
        <taxon>Dikarya</taxon>
        <taxon>Ascomycota</taxon>
        <taxon>Pezizomycotina</taxon>
        <taxon>Eurotiomycetes</taxon>
        <taxon>Chaetothyriomycetidae</taxon>
        <taxon>Chaetothyriales</taxon>
        <taxon>Herpotrichiellaceae</taxon>
        <taxon>Exophiala</taxon>
    </lineage>
</organism>
<dbReference type="EMBL" id="KN847322">
    <property type="protein sequence ID" value="KIW50541.1"/>
    <property type="molecule type" value="Genomic_DNA"/>
</dbReference>
<comment type="subcellular location">
    <subcellularLocation>
        <location evidence="1">Membrane</location>
        <topology evidence="1">Multi-pass membrane protein</topology>
    </subcellularLocation>
</comment>
<keyword evidence="5" id="KW-0503">Monooxygenase</keyword>
<evidence type="ECO:0000256" key="3">
    <source>
        <dbReference type="ARBA" id="ARBA00022989"/>
    </source>
</evidence>
<evidence type="ECO:0008006" key="11">
    <source>
        <dbReference type="Google" id="ProtNLM"/>
    </source>
</evidence>
<evidence type="ECO:0000256" key="4">
    <source>
        <dbReference type="ARBA" id="ARBA00023002"/>
    </source>
</evidence>
<dbReference type="OrthoDB" id="5954308at2759"/>
<name>A0A0D2BEF2_9EURO</name>
<evidence type="ECO:0000256" key="8">
    <source>
        <dbReference type="SAM" id="Phobius"/>
    </source>
</evidence>
<keyword evidence="4" id="KW-0560">Oxidoreductase</keyword>
<evidence type="ECO:0000256" key="1">
    <source>
        <dbReference type="ARBA" id="ARBA00004141"/>
    </source>
</evidence>
<feature type="transmembrane region" description="Helical" evidence="8">
    <location>
        <begin position="102"/>
        <end position="121"/>
    </location>
</feature>
<dbReference type="GO" id="GO:0016020">
    <property type="term" value="C:membrane"/>
    <property type="evidence" value="ECO:0007669"/>
    <property type="project" value="UniProtKB-SubCell"/>
</dbReference>
<dbReference type="PANTHER" id="PTHR35042">
    <property type="entry name" value="ANTHRONE OXYGENASE ENCC"/>
    <property type="match status" value="1"/>
</dbReference>